<gene>
    <name evidence="9" type="ORF">CU098_006695</name>
</gene>
<dbReference type="SMART" id="SM00568">
    <property type="entry name" value="GRAM"/>
    <property type="match status" value="1"/>
</dbReference>
<dbReference type="InterPro" id="IPR031968">
    <property type="entry name" value="VASt"/>
</dbReference>
<dbReference type="PANTHER" id="PTHR23319">
    <property type="entry name" value="GRAM DOMAIN CONTAINING 1B, ISOFORM E"/>
    <property type="match status" value="1"/>
</dbReference>
<feature type="compositionally biased region" description="Basic and acidic residues" evidence="6">
    <location>
        <begin position="607"/>
        <end position="618"/>
    </location>
</feature>
<feature type="compositionally biased region" description="Basic and acidic residues" evidence="6">
    <location>
        <begin position="350"/>
        <end position="359"/>
    </location>
</feature>
<keyword evidence="4 7" id="KW-1133">Transmembrane helix</keyword>
<dbReference type="Gene3D" id="2.30.29.30">
    <property type="entry name" value="Pleckstrin-homology domain (PH domain)/Phosphotyrosine-binding domain (PTB)"/>
    <property type="match status" value="1"/>
</dbReference>
<dbReference type="Proteomes" id="UP000253551">
    <property type="component" value="Unassembled WGS sequence"/>
</dbReference>
<protein>
    <recommendedName>
        <fullName evidence="8">VASt domain-containing protein</fullName>
    </recommendedName>
</protein>
<evidence type="ECO:0000313" key="9">
    <source>
        <dbReference type="EMBL" id="RCH97507.1"/>
    </source>
</evidence>
<evidence type="ECO:0000256" key="2">
    <source>
        <dbReference type="ARBA" id="ARBA00006582"/>
    </source>
</evidence>
<dbReference type="InterPro" id="IPR004182">
    <property type="entry name" value="GRAM"/>
</dbReference>
<dbReference type="GO" id="GO:0005739">
    <property type="term" value="C:mitochondrion"/>
    <property type="evidence" value="ECO:0007669"/>
    <property type="project" value="TreeGrafter"/>
</dbReference>
<dbReference type="GO" id="GO:0140268">
    <property type="term" value="C:endoplasmic reticulum-plasma membrane contact site"/>
    <property type="evidence" value="ECO:0007669"/>
    <property type="project" value="TreeGrafter"/>
</dbReference>
<feature type="compositionally biased region" description="Polar residues" evidence="6">
    <location>
        <begin position="763"/>
        <end position="772"/>
    </location>
</feature>
<dbReference type="GO" id="GO:0032934">
    <property type="term" value="F:sterol binding"/>
    <property type="evidence" value="ECO:0007669"/>
    <property type="project" value="TreeGrafter"/>
</dbReference>
<feature type="compositionally biased region" description="Basic and acidic residues" evidence="6">
    <location>
        <begin position="773"/>
        <end position="784"/>
    </location>
</feature>
<proteinExistence type="inferred from homology"/>
<evidence type="ECO:0000256" key="3">
    <source>
        <dbReference type="ARBA" id="ARBA00022692"/>
    </source>
</evidence>
<feature type="region of interest" description="Disordered" evidence="6">
    <location>
        <begin position="124"/>
        <end position="152"/>
    </location>
</feature>
<dbReference type="PROSITE" id="PS51778">
    <property type="entry name" value="VAST"/>
    <property type="match status" value="1"/>
</dbReference>
<evidence type="ECO:0000259" key="8">
    <source>
        <dbReference type="PROSITE" id="PS51778"/>
    </source>
</evidence>
<dbReference type="STRING" id="4846.A0A367K5Q8"/>
<feature type="compositionally biased region" description="Acidic residues" evidence="6">
    <location>
        <begin position="298"/>
        <end position="322"/>
    </location>
</feature>
<feature type="compositionally biased region" description="Basic and acidic residues" evidence="6">
    <location>
        <begin position="379"/>
        <end position="406"/>
    </location>
</feature>
<feature type="region of interest" description="Disordered" evidence="6">
    <location>
        <begin position="1"/>
        <end position="112"/>
    </location>
</feature>
<evidence type="ECO:0000256" key="7">
    <source>
        <dbReference type="SAM" id="Phobius"/>
    </source>
</evidence>
<dbReference type="PANTHER" id="PTHR23319:SF4">
    <property type="entry name" value="GRAM DOMAIN CONTAINING 1B, ISOFORM E"/>
    <property type="match status" value="1"/>
</dbReference>
<evidence type="ECO:0000256" key="1">
    <source>
        <dbReference type="ARBA" id="ARBA00004167"/>
    </source>
</evidence>
<feature type="compositionally biased region" description="Basic and acidic residues" evidence="6">
    <location>
        <begin position="1"/>
        <end position="13"/>
    </location>
</feature>
<feature type="compositionally biased region" description="Polar residues" evidence="6">
    <location>
        <begin position="81"/>
        <end position="97"/>
    </location>
</feature>
<evidence type="ECO:0000313" key="10">
    <source>
        <dbReference type="Proteomes" id="UP000253551"/>
    </source>
</evidence>
<keyword evidence="10" id="KW-1185">Reference proteome</keyword>
<accession>A0A367K5Q8</accession>
<dbReference type="AlphaFoldDB" id="A0A367K5Q8"/>
<dbReference type="GO" id="GO:0032366">
    <property type="term" value="P:intracellular sterol transport"/>
    <property type="evidence" value="ECO:0007669"/>
    <property type="project" value="TreeGrafter"/>
</dbReference>
<evidence type="ECO:0000256" key="4">
    <source>
        <dbReference type="ARBA" id="ARBA00022989"/>
    </source>
</evidence>
<dbReference type="GO" id="GO:0005789">
    <property type="term" value="C:endoplasmic reticulum membrane"/>
    <property type="evidence" value="ECO:0007669"/>
    <property type="project" value="TreeGrafter"/>
</dbReference>
<feature type="compositionally biased region" description="Basic residues" evidence="6">
    <location>
        <begin position="590"/>
        <end position="606"/>
    </location>
</feature>
<feature type="region of interest" description="Disordered" evidence="6">
    <location>
        <begin position="282"/>
        <end position="412"/>
    </location>
</feature>
<comment type="subcellular location">
    <subcellularLocation>
        <location evidence="1">Membrane</location>
        <topology evidence="1">Single-pass membrane protein</topology>
    </subcellularLocation>
</comment>
<dbReference type="EMBL" id="PJQM01002174">
    <property type="protein sequence ID" value="RCH97507.1"/>
    <property type="molecule type" value="Genomic_DNA"/>
</dbReference>
<name>A0A367K5Q8_RHIST</name>
<dbReference type="InterPro" id="IPR011993">
    <property type="entry name" value="PH-like_dom_sf"/>
</dbReference>
<feature type="compositionally biased region" description="Low complexity" evidence="6">
    <location>
        <begin position="143"/>
        <end position="152"/>
    </location>
</feature>
<comment type="similarity">
    <text evidence="2">Belongs to the YSP2 family.</text>
</comment>
<reference evidence="9 10" key="1">
    <citation type="journal article" date="2018" name="G3 (Bethesda)">
        <title>Phylogenetic and Phylogenomic Definition of Rhizopus Species.</title>
        <authorList>
            <person name="Gryganskyi A.P."/>
            <person name="Golan J."/>
            <person name="Dolatabadi S."/>
            <person name="Mondo S."/>
            <person name="Robb S."/>
            <person name="Idnurm A."/>
            <person name="Muszewska A."/>
            <person name="Steczkiewicz K."/>
            <person name="Masonjones S."/>
            <person name="Liao H.L."/>
            <person name="Gajdeczka M.T."/>
            <person name="Anike F."/>
            <person name="Vuek A."/>
            <person name="Anishchenko I.M."/>
            <person name="Voigt K."/>
            <person name="de Hoog G.S."/>
            <person name="Smith M.E."/>
            <person name="Heitman J."/>
            <person name="Vilgalys R."/>
            <person name="Stajich J.E."/>
        </authorList>
    </citation>
    <scope>NUCLEOTIDE SEQUENCE [LARGE SCALE GENOMIC DNA]</scope>
    <source>
        <strain evidence="9 10">LSU 92-RS-03</strain>
    </source>
</reference>
<comment type="caution">
    <text evidence="9">The sequence shown here is derived from an EMBL/GenBank/DDBJ whole genome shotgun (WGS) entry which is preliminary data.</text>
</comment>
<dbReference type="GO" id="GO:0120015">
    <property type="term" value="F:sterol transfer activity"/>
    <property type="evidence" value="ECO:0007669"/>
    <property type="project" value="TreeGrafter"/>
</dbReference>
<feature type="region of interest" description="Disordered" evidence="6">
    <location>
        <begin position="763"/>
        <end position="784"/>
    </location>
</feature>
<feature type="region of interest" description="Disordered" evidence="6">
    <location>
        <begin position="581"/>
        <end position="619"/>
    </location>
</feature>
<dbReference type="Pfam" id="PF02893">
    <property type="entry name" value="GRAM"/>
    <property type="match status" value="1"/>
</dbReference>
<feature type="domain" description="VASt" evidence="8">
    <location>
        <begin position="415"/>
        <end position="585"/>
    </location>
</feature>
<sequence length="784" mass="88039">MTDNSLKVDNDAKRTRHHSNTISGSRPPALDIAITRPTHVRRNSEGSPGVPPPICVSEPTPIEPSAEPFNFEQKNRPPTPNNDQVKQDSLSDSTPQQSKRSRSRASSLTSSLLNEIKESSTIQSLAHKIKSRHGSEDVDNESTVESTTTTAPATSIMTNNTIILANAKRNQDFHALFRSVPEEDSLIEDFGCALQKEILLQGRIYLSENHLCFNANIFGWVTNLVIAFADIVDIEKKTTAYFIPNAIQVSTETSKHFFASFLSRDQAYDLMVDIWHTVRPDLAPKDENDIQNEQESSSLDEDNSSSEYDSDTEDSYSDDLDSEVNATDTQAKVENRSRKVSMAGSLPAFKDVKHVDSTSRRRAQSELPRPNFQTMNEKAGNEKKPDGGSPDTKEEPKPQVHEKTECECGQNGNHYPNLVMDQVYNGTLDQLYNLLFDSDFMKDFLIDNQKSLELEMGDWKKTDGGNVLGVREYSYIKQLGGAIGPKQTKCYITQELLHHDLDNYVSVLSTTSTPDVPSGSSFTCKTRTCLTYAGKGKVRLTVTVQVEFTKSSWLKSTIEKASIDGQQTYYKDLDAVLRKHLSNAPSGRSGHGKKKRRRSKKSKHAKAHQDEAEPEPSKPKGMLDTIFHLLSDSLGSFSLNTSHMTLLCLIIMACINVFIARKMAVVEKQIDGLVHANDFENAATPHLPQDQRDLRYQPEADDLWAWLGSIDPEKSNQRPIAVVQNPEEQEAIWDEAIRYSKVTKERLDKHMIELNEMIQKAESNLESVTRSVNEQRQKMRQQDA</sequence>
<evidence type="ECO:0000256" key="5">
    <source>
        <dbReference type="ARBA" id="ARBA00023136"/>
    </source>
</evidence>
<dbReference type="Pfam" id="PF16016">
    <property type="entry name" value="VASt"/>
    <property type="match status" value="1"/>
</dbReference>
<dbReference type="FunFam" id="2.30.29.30:FF:000008">
    <property type="entry name" value="GRAM domain containing 1B"/>
    <property type="match status" value="1"/>
</dbReference>
<dbReference type="CDD" id="cd13220">
    <property type="entry name" value="PH-GRAM_GRAMDC"/>
    <property type="match status" value="1"/>
</dbReference>
<keyword evidence="3 7" id="KW-0812">Transmembrane</keyword>
<dbReference type="GO" id="GO:0005886">
    <property type="term" value="C:plasma membrane"/>
    <property type="evidence" value="ECO:0007669"/>
    <property type="project" value="TreeGrafter"/>
</dbReference>
<evidence type="ECO:0000256" key="6">
    <source>
        <dbReference type="SAM" id="MobiDB-lite"/>
    </source>
</evidence>
<feature type="transmembrane region" description="Helical" evidence="7">
    <location>
        <begin position="643"/>
        <end position="660"/>
    </location>
</feature>
<dbReference type="InterPro" id="IPR051482">
    <property type="entry name" value="Cholesterol_transport"/>
</dbReference>
<dbReference type="OrthoDB" id="2162691at2759"/>
<organism evidence="9 10">
    <name type="scientific">Rhizopus stolonifer</name>
    <name type="common">Rhizopus nigricans</name>
    <dbReference type="NCBI Taxonomy" id="4846"/>
    <lineage>
        <taxon>Eukaryota</taxon>
        <taxon>Fungi</taxon>
        <taxon>Fungi incertae sedis</taxon>
        <taxon>Mucoromycota</taxon>
        <taxon>Mucoromycotina</taxon>
        <taxon>Mucoromycetes</taxon>
        <taxon>Mucorales</taxon>
        <taxon>Mucorineae</taxon>
        <taxon>Rhizopodaceae</taxon>
        <taxon>Rhizopus</taxon>
    </lineage>
</organism>
<keyword evidence="5 7" id="KW-0472">Membrane</keyword>
<dbReference type="GO" id="GO:0032541">
    <property type="term" value="C:cortical endoplasmic reticulum"/>
    <property type="evidence" value="ECO:0007669"/>
    <property type="project" value="TreeGrafter"/>
</dbReference>